<evidence type="ECO:0000259" key="1">
    <source>
        <dbReference type="PROSITE" id="PS51471"/>
    </source>
</evidence>
<evidence type="ECO:0000313" key="3">
    <source>
        <dbReference type="Proteomes" id="UP001642484"/>
    </source>
</evidence>
<dbReference type="InterPro" id="IPR027443">
    <property type="entry name" value="IPNS-like_sf"/>
</dbReference>
<sequence>MLSKQLSAFSAPPRYRNSGAFVHGTKFRNFASIMEQGLKAAKSEIYMVDDVRPDGRVPGLKQAPEILIFIDEDKARKEHMHFEYDAREGTWKTRGIDGVIRPWFFQKVIDQRRGRGRGNILFQSKEDPLMQAGKLLGPVRPRYLLHATYWENVAGILTEGIVPAKNPLSDIRKPFKDLLQGAESHVYTMRSTDLGCLESKVVPQSEVVSFIVDKEQVGLDRQPDAIFVIDTSKAEKMGIDLEMVQSGDDREDNIYVRGRIPAEILTAQPNIPRNLPDTLKAKIVDPKSFEQIPIIDLALSEAEVIKKLTYSCEVVGFMQVVGHGVPLELQEKALDLQKRFFQLSQEKKDKLRLREESLVRGYFGRGGEDLDQVLEKQVDEANGKDSIQKSRKDCKEALDMNGVPWAKPKGGFIGEIFGQPSQMPSEEELPGFREVMEQYALEMFKLSKRLLELMALILGKPRDFFHQFLDQPVATHRLLHYWPIKDFNLEIGVGEHTDYGLLTILKQDMVGGLQVLNAKDGVWVHCCPVENAFVINLGDMIGRWTAHRFKSTVHRVVTTSDKDRYSVPFFLEPNLDTVIAYGGLCSGPGSSSESKFDPPSREEDTAGAILERFYRASGQLRTSGDK</sequence>
<reference evidence="2 3" key="1">
    <citation type="submission" date="2024-02" db="EMBL/GenBank/DDBJ databases">
        <authorList>
            <person name="Chen Y."/>
            <person name="Shah S."/>
            <person name="Dougan E. K."/>
            <person name="Thang M."/>
            <person name="Chan C."/>
        </authorList>
    </citation>
    <scope>NUCLEOTIDE SEQUENCE [LARGE SCALE GENOMIC DNA]</scope>
</reference>
<dbReference type="SUPFAM" id="SSF51197">
    <property type="entry name" value="Clavaminate synthase-like"/>
    <property type="match status" value="1"/>
</dbReference>
<feature type="domain" description="Fe2OG dioxygenase" evidence="1">
    <location>
        <begin position="472"/>
        <end position="573"/>
    </location>
</feature>
<dbReference type="Pfam" id="PF14226">
    <property type="entry name" value="DIOX_N"/>
    <property type="match status" value="1"/>
</dbReference>
<evidence type="ECO:0000313" key="2">
    <source>
        <dbReference type="EMBL" id="CAK9039034.1"/>
    </source>
</evidence>
<name>A0ABP0LKA5_9DINO</name>
<dbReference type="PRINTS" id="PR00682">
    <property type="entry name" value="IPNSYNTHASE"/>
</dbReference>
<dbReference type="InterPro" id="IPR042081">
    <property type="entry name" value="RNA_2'-PTrans_C"/>
</dbReference>
<dbReference type="Pfam" id="PF01885">
    <property type="entry name" value="PTS_2-RNA"/>
    <property type="match status" value="1"/>
</dbReference>
<protein>
    <recommendedName>
        <fullName evidence="1">Fe2OG dioxygenase domain-containing protein</fullName>
    </recommendedName>
</protein>
<dbReference type="InterPro" id="IPR026992">
    <property type="entry name" value="DIOX_N"/>
</dbReference>
<dbReference type="InterPro" id="IPR005123">
    <property type="entry name" value="Oxoglu/Fe-dep_dioxygenase_dom"/>
</dbReference>
<dbReference type="SUPFAM" id="SSF56399">
    <property type="entry name" value="ADP-ribosylation"/>
    <property type="match status" value="1"/>
</dbReference>
<dbReference type="Gene3D" id="3.20.170.30">
    <property type="match status" value="1"/>
</dbReference>
<accession>A0ABP0LKA5</accession>
<organism evidence="2 3">
    <name type="scientific">Durusdinium trenchii</name>
    <dbReference type="NCBI Taxonomy" id="1381693"/>
    <lineage>
        <taxon>Eukaryota</taxon>
        <taxon>Sar</taxon>
        <taxon>Alveolata</taxon>
        <taxon>Dinophyceae</taxon>
        <taxon>Suessiales</taxon>
        <taxon>Symbiodiniaceae</taxon>
        <taxon>Durusdinium</taxon>
    </lineage>
</organism>
<dbReference type="Gene3D" id="2.60.120.330">
    <property type="entry name" value="B-lactam Antibiotic, Isopenicillin N Synthase, Chain"/>
    <property type="match status" value="1"/>
</dbReference>
<dbReference type="InterPro" id="IPR002745">
    <property type="entry name" value="Ptrans_KptA/Tpt1"/>
</dbReference>
<gene>
    <name evidence="2" type="ORF">CCMP2556_LOCUS21259</name>
</gene>
<dbReference type="Proteomes" id="UP001642484">
    <property type="component" value="Unassembled WGS sequence"/>
</dbReference>
<dbReference type="InterPro" id="IPR044861">
    <property type="entry name" value="IPNS-like_FE2OG_OXY"/>
</dbReference>
<dbReference type="InterPro" id="IPR050231">
    <property type="entry name" value="Iron_ascorbate_oxido_reductase"/>
</dbReference>
<proteinExistence type="predicted"/>
<dbReference type="PANTHER" id="PTHR47990">
    <property type="entry name" value="2-OXOGLUTARATE (2OG) AND FE(II)-DEPENDENT OXYGENASE SUPERFAMILY PROTEIN-RELATED"/>
    <property type="match status" value="1"/>
</dbReference>
<keyword evidence="3" id="KW-1185">Reference proteome</keyword>
<comment type="caution">
    <text evidence="2">The sequence shown here is derived from an EMBL/GenBank/DDBJ whole genome shotgun (WGS) entry which is preliminary data.</text>
</comment>
<dbReference type="PROSITE" id="PS51471">
    <property type="entry name" value="FE2OG_OXY"/>
    <property type="match status" value="1"/>
</dbReference>
<dbReference type="Pfam" id="PF03171">
    <property type="entry name" value="2OG-FeII_Oxy"/>
    <property type="match status" value="1"/>
</dbReference>
<dbReference type="EMBL" id="CAXAMN010012781">
    <property type="protein sequence ID" value="CAK9039034.1"/>
    <property type="molecule type" value="Genomic_DNA"/>
</dbReference>